<evidence type="ECO:0000313" key="1">
    <source>
        <dbReference type="EMBL" id="OHA91868.1"/>
    </source>
</evidence>
<reference evidence="1 2" key="1">
    <citation type="journal article" date="2016" name="Nat. Commun.">
        <title>Thousands of microbial genomes shed light on interconnected biogeochemical processes in an aquifer system.</title>
        <authorList>
            <person name="Anantharaman K."/>
            <person name="Brown C.T."/>
            <person name="Hug L.A."/>
            <person name="Sharon I."/>
            <person name="Castelle C.J."/>
            <person name="Probst A.J."/>
            <person name="Thomas B.C."/>
            <person name="Singh A."/>
            <person name="Wilkins M.J."/>
            <person name="Karaoz U."/>
            <person name="Brodie E.L."/>
            <person name="Williams K.H."/>
            <person name="Hubbard S.S."/>
            <person name="Banfield J.F."/>
        </authorList>
    </citation>
    <scope>NUCLEOTIDE SEQUENCE [LARGE SCALE GENOMIC DNA]</scope>
</reference>
<dbReference type="Proteomes" id="UP000177746">
    <property type="component" value="Unassembled WGS sequence"/>
</dbReference>
<dbReference type="AlphaFoldDB" id="A0A1G2T4C3"/>
<gene>
    <name evidence="1" type="ORF">A2665_01860</name>
</gene>
<organism evidence="1 2">
    <name type="scientific">Candidatus Zambryskibacteria bacterium RIFCSPHIGHO2_01_FULL_46_30</name>
    <dbReference type="NCBI Taxonomy" id="1802739"/>
    <lineage>
        <taxon>Bacteria</taxon>
        <taxon>Candidatus Zambryskiibacteriota</taxon>
    </lineage>
</organism>
<proteinExistence type="predicted"/>
<comment type="caution">
    <text evidence="1">The sequence shown here is derived from an EMBL/GenBank/DDBJ whole genome shotgun (WGS) entry which is preliminary data.</text>
</comment>
<protein>
    <recommendedName>
        <fullName evidence="3">30S ribosomal protein S21</fullName>
    </recommendedName>
</protein>
<name>A0A1G2T4C3_9BACT</name>
<accession>A0A1G2T4C3</accession>
<evidence type="ECO:0008006" key="3">
    <source>
        <dbReference type="Google" id="ProtNLM"/>
    </source>
</evidence>
<evidence type="ECO:0000313" key="2">
    <source>
        <dbReference type="Proteomes" id="UP000177746"/>
    </source>
</evidence>
<sequence>MQAMANIEVVKGANENNLSVLRRFTKRVQSSGVLPRVRSKRYTQRLPSRNTRRAKTISHLKKKEVTAELVKLGKINEVSKFSRRR</sequence>
<dbReference type="EMBL" id="MHVI01000009">
    <property type="protein sequence ID" value="OHA91868.1"/>
    <property type="molecule type" value="Genomic_DNA"/>
</dbReference>